<evidence type="ECO:0000256" key="3">
    <source>
        <dbReference type="SAM" id="SignalP"/>
    </source>
</evidence>
<keyword evidence="2" id="KW-1133">Transmembrane helix</keyword>
<evidence type="ECO:0000256" key="1">
    <source>
        <dbReference type="SAM" id="MobiDB-lite"/>
    </source>
</evidence>
<dbReference type="InterPro" id="IPR009571">
    <property type="entry name" value="SUR7/Rim9-like_fungi"/>
</dbReference>
<keyword evidence="3" id="KW-0732">Signal</keyword>
<feature type="chain" id="PRO_5008627082" evidence="3">
    <location>
        <begin position="21"/>
        <end position="258"/>
    </location>
</feature>
<reference evidence="4 5" key="1">
    <citation type="submission" date="2013-07" db="EMBL/GenBank/DDBJ databases">
        <title>The Genome Sequence of Cryptococcus heveanensis BCC8398.</title>
        <authorList>
            <consortium name="The Broad Institute Genome Sequencing Platform"/>
            <person name="Cuomo C."/>
            <person name="Litvintseva A."/>
            <person name="Chen Y."/>
            <person name="Heitman J."/>
            <person name="Sun S."/>
            <person name="Springer D."/>
            <person name="Dromer F."/>
            <person name="Young S.K."/>
            <person name="Zeng Q."/>
            <person name="Gargeya S."/>
            <person name="Fitzgerald M."/>
            <person name="Abouelleil A."/>
            <person name="Alvarado L."/>
            <person name="Berlin A.M."/>
            <person name="Chapman S.B."/>
            <person name="Dewar J."/>
            <person name="Goldberg J."/>
            <person name="Griggs A."/>
            <person name="Gujja S."/>
            <person name="Hansen M."/>
            <person name="Howarth C."/>
            <person name="Imamovic A."/>
            <person name="Larimer J."/>
            <person name="McCowan C."/>
            <person name="Murphy C."/>
            <person name="Pearson M."/>
            <person name="Priest M."/>
            <person name="Roberts A."/>
            <person name="Saif S."/>
            <person name="Shea T."/>
            <person name="Sykes S."/>
            <person name="Wortman J."/>
            <person name="Nusbaum C."/>
            <person name="Birren B."/>
        </authorList>
    </citation>
    <scope>NUCLEOTIDE SEQUENCE [LARGE SCALE GENOMIC DNA]</scope>
    <source>
        <strain evidence="4 5">BCC8398</strain>
    </source>
</reference>
<dbReference type="Pfam" id="PF06687">
    <property type="entry name" value="SUR7"/>
    <property type="match status" value="1"/>
</dbReference>
<dbReference type="EMBL" id="KV700137">
    <property type="protein sequence ID" value="OCF31146.1"/>
    <property type="molecule type" value="Genomic_DNA"/>
</dbReference>
<evidence type="ECO:0000313" key="5">
    <source>
        <dbReference type="Proteomes" id="UP000092666"/>
    </source>
</evidence>
<feature type="transmembrane region" description="Helical" evidence="2">
    <location>
        <begin position="110"/>
        <end position="131"/>
    </location>
</feature>
<dbReference type="GO" id="GO:0005886">
    <property type="term" value="C:plasma membrane"/>
    <property type="evidence" value="ECO:0007669"/>
    <property type="project" value="InterPro"/>
</dbReference>
<organism evidence="4 5">
    <name type="scientific">Kwoniella heveanensis BCC8398</name>
    <dbReference type="NCBI Taxonomy" id="1296120"/>
    <lineage>
        <taxon>Eukaryota</taxon>
        <taxon>Fungi</taxon>
        <taxon>Dikarya</taxon>
        <taxon>Basidiomycota</taxon>
        <taxon>Agaricomycotina</taxon>
        <taxon>Tremellomycetes</taxon>
        <taxon>Tremellales</taxon>
        <taxon>Cryptococcaceae</taxon>
        <taxon>Kwoniella</taxon>
    </lineage>
</organism>
<dbReference type="AlphaFoldDB" id="A0A1B9GJK3"/>
<keyword evidence="5" id="KW-1185">Reference proteome</keyword>
<protein>
    <submittedName>
        <fullName evidence="4">Uncharacterized protein</fullName>
    </submittedName>
</protein>
<keyword evidence="2" id="KW-0472">Membrane</keyword>
<evidence type="ECO:0000313" key="4">
    <source>
        <dbReference type="EMBL" id="OCF31146.1"/>
    </source>
</evidence>
<dbReference type="Proteomes" id="UP000092666">
    <property type="component" value="Unassembled WGS sequence"/>
</dbReference>
<keyword evidence="2" id="KW-0812">Transmembrane</keyword>
<proteinExistence type="predicted"/>
<accession>A0A1B9GJK3</accession>
<feature type="signal peptide" evidence="3">
    <location>
        <begin position="1"/>
        <end position="20"/>
    </location>
</feature>
<feature type="transmembrane region" description="Helical" evidence="2">
    <location>
        <begin position="179"/>
        <end position="198"/>
    </location>
</feature>
<sequence length="258" mass="27159">MSPLLLVLVLSSSFILLLLASLSGHPAKHLSIVKINWEIAVPRTEDHPSGLINFELEIGAGGACLDSLEDDDFETCHFGVPPSIEVNSTNVASNALIEDTIPSELGTAFVVNHLATACSGLLLAIAVVAVFRKAPVPLNAVTTPTSLLSATFAWAAFAVELAYTLTLRSRANHAGIKHQVSIGGVPWIVLVAAVMIMVHRSSQLGLDCVEADQTGDCGPVTLVGEPRGRQTFQSRGGERSKNGLPGATQWSTGFKLCA</sequence>
<feature type="transmembrane region" description="Helical" evidence="2">
    <location>
        <begin position="138"/>
        <end position="159"/>
    </location>
</feature>
<evidence type="ECO:0000256" key="2">
    <source>
        <dbReference type="SAM" id="Phobius"/>
    </source>
</evidence>
<name>A0A1B9GJK3_9TREE</name>
<feature type="region of interest" description="Disordered" evidence="1">
    <location>
        <begin position="228"/>
        <end position="247"/>
    </location>
</feature>
<gene>
    <name evidence="4" type="ORF">I316_07113</name>
</gene>
<reference evidence="5" key="2">
    <citation type="submission" date="2013-12" db="EMBL/GenBank/DDBJ databases">
        <title>Evolution of pathogenesis and genome organization in the Tremellales.</title>
        <authorList>
            <person name="Cuomo C."/>
            <person name="Litvintseva A."/>
            <person name="Heitman J."/>
            <person name="Chen Y."/>
            <person name="Sun S."/>
            <person name="Springer D."/>
            <person name="Dromer F."/>
            <person name="Young S."/>
            <person name="Zeng Q."/>
            <person name="Chapman S."/>
            <person name="Gujja S."/>
            <person name="Saif S."/>
            <person name="Birren B."/>
        </authorList>
    </citation>
    <scope>NUCLEOTIDE SEQUENCE [LARGE SCALE GENOMIC DNA]</scope>
    <source>
        <strain evidence="5">BCC8398</strain>
    </source>
</reference>